<feature type="domain" description="KfrA N-terminal DNA-binding" evidence="2">
    <location>
        <begin position="9"/>
        <end position="121"/>
    </location>
</feature>
<evidence type="ECO:0000313" key="3">
    <source>
        <dbReference type="EMBL" id="QLI60344.1"/>
    </source>
</evidence>
<keyword evidence="1" id="KW-0175">Coiled coil</keyword>
<evidence type="ECO:0000256" key="1">
    <source>
        <dbReference type="SAM" id="Coils"/>
    </source>
</evidence>
<reference evidence="3 4" key="1">
    <citation type="submission" date="2019-04" db="EMBL/GenBank/DDBJ databases">
        <title>Novel transposon Tn6433 variants accelerate the dissemination of tet(E) in Aeromonas under oxytetracycline stresses.</title>
        <authorList>
            <person name="Shi Y."/>
            <person name="Tian Z."/>
            <person name="Zhang Y."/>
            <person name="Zhang H."/>
            <person name="Yang M."/>
        </authorList>
    </citation>
    <scope>NUCLEOTIDE SEQUENCE [LARGE SCALE GENOMIC DNA]</scope>
    <source>
        <strain evidence="3 4">T25-39</strain>
        <plasmid evidence="4">paeca1-b</plasmid>
    </source>
</reference>
<dbReference type="InterPro" id="IPR021104">
    <property type="entry name" value="KfrA_DNA-bd_N"/>
</dbReference>
<feature type="coiled-coil region" evidence="1">
    <location>
        <begin position="307"/>
        <end position="341"/>
    </location>
</feature>
<sequence>MKAKVALQREDIWKAIEEVASTGHAPTYKLIIQRLGRGSNSQIGPVLREWQTENRPAPSTTNVPSSVSAAGIELIEQVWRIAAECQQMDLVAERRRMDEQAKLNESAIETIEAENAVLVEQLDRQQALYDQVNVQYQELQNRLAELSETHNSSKLEVARLTSALAIASENLLDARSKVDDAQAISRVAKEESKALQLEATRLQSGLDMSTEQRVELQRQLAESNAIVGQLQSENTSSKAELLDAKDHLLAQATQLDATQEALRSCQRNCIELEHKVLMLQSQLAGMNEVKNECNTLRLQLQNSGLAEQQLVMKVDNLERDLIELSEQNDAAKSNSTKAQDELRAAKVVIIQQEAKLQTMNEMLSILGGKVN</sequence>
<dbReference type="Proteomes" id="UP000266778">
    <property type="component" value="Plasmid pAeca1-b"/>
</dbReference>
<feature type="coiled-coil region" evidence="1">
    <location>
        <begin position="108"/>
        <end position="156"/>
    </location>
</feature>
<keyword evidence="3" id="KW-0238">DNA-binding</keyword>
<proteinExistence type="predicted"/>
<dbReference type="GO" id="GO:0003677">
    <property type="term" value="F:DNA binding"/>
    <property type="evidence" value="ECO:0007669"/>
    <property type="project" value="UniProtKB-KW"/>
</dbReference>
<gene>
    <name evidence="3" type="ORF">C1C91_23145</name>
</gene>
<evidence type="ECO:0000259" key="2">
    <source>
        <dbReference type="Pfam" id="PF11740"/>
    </source>
</evidence>
<keyword evidence="3" id="KW-0614">Plasmid</keyword>
<feature type="coiled-coil region" evidence="1">
    <location>
        <begin position="213"/>
        <end position="275"/>
    </location>
</feature>
<dbReference type="AlphaFoldDB" id="A0A7D5UKC8"/>
<evidence type="ECO:0000313" key="4">
    <source>
        <dbReference type="Proteomes" id="UP000266778"/>
    </source>
</evidence>
<dbReference type="Pfam" id="PF11740">
    <property type="entry name" value="KfrA_N"/>
    <property type="match status" value="1"/>
</dbReference>
<protein>
    <submittedName>
        <fullName evidence="3">DNA-binding protein</fullName>
    </submittedName>
</protein>
<dbReference type="EMBL" id="CP039627">
    <property type="protein sequence ID" value="QLI60344.1"/>
    <property type="molecule type" value="Genomic_DNA"/>
</dbReference>
<organism evidence="3 4">
    <name type="scientific">Aeromonas caviae</name>
    <name type="common">Aeromonas punctata</name>
    <dbReference type="NCBI Taxonomy" id="648"/>
    <lineage>
        <taxon>Bacteria</taxon>
        <taxon>Pseudomonadati</taxon>
        <taxon>Pseudomonadota</taxon>
        <taxon>Gammaproteobacteria</taxon>
        <taxon>Aeromonadales</taxon>
        <taxon>Aeromonadaceae</taxon>
        <taxon>Aeromonas</taxon>
    </lineage>
</organism>
<name>A0A7D5UKC8_AERCA</name>
<accession>A0A7D5UKC8</accession>
<geneLocation type="plasmid" evidence="4">
    <name>paeca1-b</name>
</geneLocation>